<comment type="caution">
    <text evidence="4">The sequence shown here is derived from an EMBL/GenBank/DDBJ whole genome shotgun (WGS) entry which is preliminary data.</text>
</comment>
<evidence type="ECO:0000313" key="4">
    <source>
        <dbReference type="EMBL" id="PWW02295.1"/>
    </source>
</evidence>
<keyword evidence="5" id="KW-1185">Reference proteome</keyword>
<dbReference type="InterPro" id="IPR036291">
    <property type="entry name" value="NAD(P)-bd_dom_sf"/>
</dbReference>
<evidence type="ECO:0000313" key="5">
    <source>
        <dbReference type="Proteomes" id="UP000246352"/>
    </source>
</evidence>
<dbReference type="Pfam" id="PF08240">
    <property type="entry name" value="ADH_N"/>
    <property type="match status" value="1"/>
</dbReference>
<dbReference type="InterPro" id="IPR050129">
    <property type="entry name" value="Zn_alcohol_dh"/>
</dbReference>
<dbReference type="Proteomes" id="UP000246352">
    <property type="component" value="Unassembled WGS sequence"/>
</dbReference>
<gene>
    <name evidence="4" type="ORF">DFR52_102964</name>
</gene>
<dbReference type="InterPro" id="IPR013154">
    <property type="entry name" value="ADH-like_N"/>
</dbReference>
<evidence type="ECO:0000259" key="3">
    <source>
        <dbReference type="Pfam" id="PF08240"/>
    </source>
</evidence>
<feature type="domain" description="Alcohol dehydrogenase-like C-terminal" evidence="2">
    <location>
        <begin position="172"/>
        <end position="296"/>
    </location>
</feature>
<dbReference type="CDD" id="cd08261">
    <property type="entry name" value="Zn_ADH7"/>
    <property type="match status" value="1"/>
</dbReference>
<name>A0A317PMY5_9HYPH</name>
<proteinExistence type="predicted"/>
<sequence>MSLMNSVMCTRPGHLERRQISRPQRREGEVLLRIRRIGICGTDYHIFEGSHPYLAYPRIMGHELAAEVLEAPAGSAFATGEPVIVNPYLACGTCHACRTGKPNCCMAIAVLGVHRDGGMCEELSIPERNVLAAGGLSLDACATVEFLAIGAHAVRRGSIGPGDRVLVAGAGPIGLGTAIFARLAGASVHITDLDPRRLAEACPIVGDCQSIVAGETAAAEIARLTGGDGFDAVFDATGNLASIQSGFLRVAHGGRYILVSVVNETVSFADPEFHKREMSLIGSRNATRADFDTVIAAHKAGQIPLDRIITHRTDLKGAISDLPRWTHEKDGLIKAVITLD</sequence>
<dbReference type="SUPFAM" id="SSF51735">
    <property type="entry name" value="NAD(P)-binding Rossmann-fold domains"/>
    <property type="match status" value="1"/>
</dbReference>
<organism evidence="4 5">
    <name type="scientific">Hoeflea marina</name>
    <dbReference type="NCBI Taxonomy" id="274592"/>
    <lineage>
        <taxon>Bacteria</taxon>
        <taxon>Pseudomonadati</taxon>
        <taxon>Pseudomonadota</taxon>
        <taxon>Alphaproteobacteria</taxon>
        <taxon>Hyphomicrobiales</taxon>
        <taxon>Rhizobiaceae</taxon>
        <taxon>Hoeflea</taxon>
    </lineage>
</organism>
<dbReference type="GO" id="GO:0016491">
    <property type="term" value="F:oxidoreductase activity"/>
    <property type="evidence" value="ECO:0007669"/>
    <property type="project" value="UniProtKB-KW"/>
</dbReference>
<dbReference type="PANTHER" id="PTHR43401">
    <property type="entry name" value="L-THREONINE 3-DEHYDROGENASE"/>
    <property type="match status" value="1"/>
</dbReference>
<evidence type="ECO:0000259" key="2">
    <source>
        <dbReference type="Pfam" id="PF00107"/>
    </source>
</evidence>
<protein>
    <submittedName>
        <fullName evidence="4">2-desacetyl-2-hydroxyethyl bacteriochlorophyllide A dehydrogenase</fullName>
    </submittedName>
</protein>
<dbReference type="SUPFAM" id="SSF50129">
    <property type="entry name" value="GroES-like"/>
    <property type="match status" value="1"/>
</dbReference>
<dbReference type="InterPro" id="IPR011032">
    <property type="entry name" value="GroES-like_sf"/>
</dbReference>
<feature type="domain" description="Alcohol dehydrogenase-like N-terminal" evidence="3">
    <location>
        <begin position="27"/>
        <end position="131"/>
    </location>
</feature>
<dbReference type="EMBL" id="QGTR01000002">
    <property type="protein sequence ID" value="PWW02295.1"/>
    <property type="molecule type" value="Genomic_DNA"/>
</dbReference>
<keyword evidence="1" id="KW-0560">Oxidoreductase</keyword>
<dbReference type="Pfam" id="PF00107">
    <property type="entry name" value="ADH_zinc_N"/>
    <property type="match status" value="1"/>
</dbReference>
<dbReference type="PANTHER" id="PTHR43401:SF3">
    <property type="entry name" value="L-GALACTONATE-5-DEHYDROGENASE"/>
    <property type="match status" value="1"/>
</dbReference>
<dbReference type="Gene3D" id="3.90.180.10">
    <property type="entry name" value="Medium-chain alcohol dehydrogenases, catalytic domain"/>
    <property type="match status" value="1"/>
</dbReference>
<reference evidence="4 5" key="1">
    <citation type="submission" date="2018-05" db="EMBL/GenBank/DDBJ databases">
        <title>Genomic Encyclopedia of Type Strains, Phase IV (KMG-IV): sequencing the most valuable type-strain genomes for metagenomic binning, comparative biology and taxonomic classification.</title>
        <authorList>
            <person name="Goeker M."/>
        </authorList>
    </citation>
    <scope>NUCLEOTIDE SEQUENCE [LARGE SCALE GENOMIC DNA]</scope>
    <source>
        <strain evidence="4 5">DSM 16791</strain>
    </source>
</reference>
<accession>A0A317PMY5</accession>
<evidence type="ECO:0000256" key="1">
    <source>
        <dbReference type="ARBA" id="ARBA00023002"/>
    </source>
</evidence>
<dbReference type="Gene3D" id="3.40.50.720">
    <property type="entry name" value="NAD(P)-binding Rossmann-like Domain"/>
    <property type="match status" value="1"/>
</dbReference>
<dbReference type="AlphaFoldDB" id="A0A317PMY5"/>
<dbReference type="InterPro" id="IPR013149">
    <property type="entry name" value="ADH-like_C"/>
</dbReference>